<dbReference type="Gene3D" id="3.40.50.300">
    <property type="entry name" value="P-loop containing nucleotide triphosphate hydrolases"/>
    <property type="match status" value="1"/>
</dbReference>
<dbReference type="SMART" id="SM00534">
    <property type="entry name" value="MUTSac"/>
    <property type="match status" value="1"/>
</dbReference>
<dbReference type="KEGG" id="pbal:CPBP_00314"/>
<dbReference type="InterPro" id="IPR007860">
    <property type="entry name" value="DNA_mmatch_repair_MutS_con_dom"/>
</dbReference>
<dbReference type="InterPro" id="IPR017261">
    <property type="entry name" value="DNA_mismatch_repair_MutS/MSH"/>
</dbReference>
<proteinExistence type="inferred from homology"/>
<evidence type="ECO:0000313" key="13">
    <source>
        <dbReference type="Proteomes" id="UP000594001"/>
    </source>
</evidence>
<dbReference type="PANTHER" id="PTHR11361:SF34">
    <property type="entry name" value="DNA MISMATCH REPAIR PROTEIN MSH1, MITOCHONDRIAL"/>
    <property type="match status" value="1"/>
</dbReference>
<protein>
    <recommendedName>
        <fullName evidence="2 9">DNA mismatch repair protein MutS</fullName>
    </recommendedName>
</protein>
<dbReference type="AlphaFoldDB" id="A0A7L9RSM5"/>
<dbReference type="Pfam" id="PF01624">
    <property type="entry name" value="MutS_I"/>
    <property type="match status" value="1"/>
</dbReference>
<dbReference type="InterPro" id="IPR007695">
    <property type="entry name" value="DNA_mismatch_repair_MutS-lik_N"/>
</dbReference>
<dbReference type="InterPro" id="IPR027417">
    <property type="entry name" value="P-loop_NTPase"/>
</dbReference>
<organism evidence="12 13">
    <name type="scientific">Candidatus Bodocaedibacter vickermanii</name>
    <dbReference type="NCBI Taxonomy" id="2741701"/>
    <lineage>
        <taxon>Bacteria</taxon>
        <taxon>Pseudomonadati</taxon>
        <taxon>Pseudomonadota</taxon>
        <taxon>Alphaproteobacteria</taxon>
        <taxon>Holosporales</taxon>
        <taxon>Candidatus Paracaedibacteraceae</taxon>
        <taxon>Candidatus Bodocaedibacter</taxon>
    </lineage>
</organism>
<evidence type="ECO:0000256" key="5">
    <source>
        <dbReference type="ARBA" id="ARBA00022840"/>
    </source>
</evidence>
<evidence type="ECO:0000256" key="4">
    <source>
        <dbReference type="ARBA" id="ARBA00022763"/>
    </source>
</evidence>
<dbReference type="FunFam" id="3.40.50.300:FF:000870">
    <property type="entry name" value="MutS protein homolog 4"/>
    <property type="match status" value="1"/>
</dbReference>
<dbReference type="Pfam" id="PF05192">
    <property type="entry name" value="MutS_III"/>
    <property type="match status" value="1"/>
</dbReference>
<dbReference type="Gene3D" id="6.10.140.430">
    <property type="match status" value="1"/>
</dbReference>
<evidence type="ECO:0000256" key="9">
    <source>
        <dbReference type="HAMAP-Rule" id="MF_00096"/>
    </source>
</evidence>
<dbReference type="Pfam" id="PF00488">
    <property type="entry name" value="MutS_V"/>
    <property type="match status" value="1"/>
</dbReference>
<dbReference type="SMART" id="SM00533">
    <property type="entry name" value="MUTSd"/>
    <property type="match status" value="1"/>
</dbReference>
<dbReference type="Pfam" id="PF05188">
    <property type="entry name" value="MutS_II"/>
    <property type="match status" value="1"/>
</dbReference>
<dbReference type="NCBIfam" id="TIGR01070">
    <property type="entry name" value="mutS1"/>
    <property type="match status" value="1"/>
</dbReference>
<dbReference type="EMBL" id="CP054719">
    <property type="protein sequence ID" value="QOL19552.1"/>
    <property type="molecule type" value="Genomic_DNA"/>
</dbReference>
<dbReference type="InterPro" id="IPR005748">
    <property type="entry name" value="DNA_mismatch_repair_MutS"/>
</dbReference>
<feature type="binding site" evidence="9">
    <location>
        <begin position="619"/>
        <end position="626"/>
    </location>
    <ligand>
        <name>ATP</name>
        <dbReference type="ChEBI" id="CHEBI:30616"/>
    </ligand>
</feature>
<dbReference type="InterPro" id="IPR016151">
    <property type="entry name" value="DNA_mismatch_repair_MutS_N"/>
</dbReference>
<keyword evidence="4 9" id="KW-0227">DNA damage</keyword>
<name>A0A7L9RSM5_9PROT</name>
<dbReference type="CDD" id="cd03284">
    <property type="entry name" value="ABC_MutS1"/>
    <property type="match status" value="1"/>
</dbReference>
<dbReference type="SUPFAM" id="SSF53150">
    <property type="entry name" value="DNA repair protein MutS, domain II"/>
    <property type="match status" value="1"/>
</dbReference>
<keyword evidence="3 9" id="KW-0547">Nucleotide-binding</keyword>
<dbReference type="GO" id="GO:0006298">
    <property type="term" value="P:mismatch repair"/>
    <property type="evidence" value="ECO:0007669"/>
    <property type="project" value="UniProtKB-UniRule"/>
</dbReference>
<dbReference type="GO" id="GO:0140664">
    <property type="term" value="F:ATP-dependent DNA damage sensor activity"/>
    <property type="evidence" value="ECO:0007669"/>
    <property type="project" value="InterPro"/>
</dbReference>
<dbReference type="InterPro" id="IPR000432">
    <property type="entry name" value="DNA_mismatch_repair_MutS_C"/>
</dbReference>
<dbReference type="InterPro" id="IPR036187">
    <property type="entry name" value="DNA_mismatch_repair_MutS_sf"/>
</dbReference>
<evidence type="ECO:0000256" key="6">
    <source>
        <dbReference type="ARBA" id="ARBA00023125"/>
    </source>
</evidence>
<evidence type="ECO:0000259" key="11">
    <source>
        <dbReference type="PROSITE" id="PS00486"/>
    </source>
</evidence>
<dbReference type="GO" id="GO:0003684">
    <property type="term" value="F:damaged DNA binding"/>
    <property type="evidence" value="ECO:0007669"/>
    <property type="project" value="UniProtKB-UniRule"/>
</dbReference>
<dbReference type="GO" id="GO:0030983">
    <property type="term" value="F:mismatched DNA binding"/>
    <property type="evidence" value="ECO:0007669"/>
    <property type="project" value="InterPro"/>
</dbReference>
<dbReference type="GO" id="GO:0005524">
    <property type="term" value="F:ATP binding"/>
    <property type="evidence" value="ECO:0007669"/>
    <property type="project" value="UniProtKB-UniRule"/>
</dbReference>
<dbReference type="InterPro" id="IPR007696">
    <property type="entry name" value="DNA_mismatch_repair_MutS_core"/>
</dbReference>
<evidence type="ECO:0000256" key="8">
    <source>
        <dbReference type="ARBA" id="ARBA00024647"/>
    </source>
</evidence>
<dbReference type="PIRSF" id="PIRSF037677">
    <property type="entry name" value="DNA_mis_repair_Msh6"/>
    <property type="match status" value="1"/>
</dbReference>
<dbReference type="Gene3D" id="3.40.1170.10">
    <property type="entry name" value="DNA repair protein MutS, domain I"/>
    <property type="match status" value="1"/>
</dbReference>
<evidence type="ECO:0000313" key="12">
    <source>
        <dbReference type="EMBL" id="QOL19552.1"/>
    </source>
</evidence>
<evidence type="ECO:0000256" key="10">
    <source>
        <dbReference type="RuleBase" id="RU003756"/>
    </source>
</evidence>
<dbReference type="NCBIfam" id="NF003810">
    <property type="entry name" value="PRK05399.1"/>
    <property type="match status" value="1"/>
</dbReference>
<dbReference type="Proteomes" id="UP000594001">
    <property type="component" value="Chromosome"/>
</dbReference>
<reference evidence="12 13" key="1">
    <citation type="submission" date="2020-06" db="EMBL/GenBank/DDBJ databases">
        <title>The endosymbiont of the kinetoplastid Bodo saltans is a Paracaedibacter-like alpha-proteobacterium possessing a putative toxin-antitoxin system.</title>
        <authorList>
            <person name="Midha S."/>
            <person name="Rigden D.J."/>
            <person name="Siozios S."/>
            <person name="Hurst G.D.D."/>
            <person name="Jackson A.P."/>
        </authorList>
    </citation>
    <scope>NUCLEOTIDE SEQUENCE [LARGE SCALE GENOMIC DNA]</scope>
    <source>
        <strain evidence="12">Lake Konstanz</strain>
    </source>
</reference>
<dbReference type="GO" id="GO:0005829">
    <property type="term" value="C:cytosol"/>
    <property type="evidence" value="ECO:0007669"/>
    <property type="project" value="TreeGrafter"/>
</dbReference>
<feature type="domain" description="DNA mismatch repair proteins mutS family" evidence="11">
    <location>
        <begin position="693"/>
        <end position="709"/>
    </location>
</feature>
<dbReference type="InterPro" id="IPR036678">
    <property type="entry name" value="MutS_con_dom_sf"/>
</dbReference>
<sequence>MMAQYFAIKEQHKNALLFYRLGDFYELFYEDAITASKALDITLTKRGQNQGEAIPMCGIPFHAYENYLSRLIRQGYSVAICEQMETPEEAKKRGGKSVVQRDVVRVVTPGTLTEDTLLNAGLPNYLCAINTSDDQVICGFVDISTGVFLLETSDPLTLDTVLEKYSPSEVLISESARSSVERASYIVTHRKKVTWQPASRFDSYTGHKRLCQMYQVSTLESFGHFSDDEISVAGALVDYVSLTQKQHMPRLSPPKKIRSDGFLFIDAQTRRSLELTMTLKGEYKGSILSFLDHTTNNLGKRMLYEQVSHPLSNVQKINERLDGVAFYAHHTDVRRSLRDLLKQVPDIERCLSRLSVGRGSPRDLDAIRNVLGLIPEIKTLHLRHEDLPIILTRSLHLLKNLDELKDELDKAIVESGLPVLTRDGGFIRLGYSPQLDEYIQLRDHGKELLEQMQARYVQETGISTLKIKYNQVIGYYIEITQTHKDKVPDWFILRQTLVNGQRYVTHELAELQEKILSASAKALEREQQLFEELVQKVLVDADTLSLMAKALAWLDVAASHAELSKHFKLVRPVVDDSKAFQIDSGRHPIVEEALIFEHQTFVPNSCDLSKGQSLWLMTGPNMAGKSTFLRQNALMIVMSHIGCFVPAATAHIGVVDRLFSRIGASDDLASGKSTFMVEMIETAAILNQATESSFVILDEIGRGTATYDGMSIAHATVEHLHNTNQCRTLFATHYHELTHLEKELANTACYTMAVQEWNNTILFKHQVIRGCADRSYGIHVAEIAGFPRDALHRAESILEHLEAKAQSTEGQTIVSVPKPVKRISELDKFVMGLNPDQLSPKDALDVVYKLKQLINNGDK</sequence>
<dbReference type="PROSITE" id="PS00486">
    <property type="entry name" value="DNA_MISMATCH_REPAIR_2"/>
    <property type="match status" value="1"/>
</dbReference>
<dbReference type="Gene3D" id="1.10.1420.10">
    <property type="match status" value="2"/>
</dbReference>
<gene>
    <name evidence="9 12" type="primary">mutS</name>
    <name evidence="12" type="ORF">CPBP_00314</name>
</gene>
<dbReference type="Pfam" id="PF05190">
    <property type="entry name" value="MutS_IV"/>
    <property type="match status" value="1"/>
</dbReference>
<evidence type="ECO:0000256" key="3">
    <source>
        <dbReference type="ARBA" id="ARBA00022741"/>
    </source>
</evidence>
<evidence type="ECO:0000256" key="7">
    <source>
        <dbReference type="ARBA" id="ARBA00023204"/>
    </source>
</evidence>
<dbReference type="InterPro" id="IPR045076">
    <property type="entry name" value="MutS"/>
</dbReference>
<keyword evidence="7 9" id="KW-0234">DNA repair</keyword>
<dbReference type="HAMAP" id="MF_00096">
    <property type="entry name" value="MutS"/>
    <property type="match status" value="1"/>
</dbReference>
<comment type="similarity">
    <text evidence="1 9 10">Belongs to the DNA mismatch repair MutS family.</text>
</comment>
<evidence type="ECO:0000256" key="2">
    <source>
        <dbReference type="ARBA" id="ARBA00021982"/>
    </source>
</evidence>
<dbReference type="SUPFAM" id="SSF55271">
    <property type="entry name" value="DNA repair protein MutS, domain I"/>
    <property type="match status" value="1"/>
</dbReference>
<dbReference type="InterPro" id="IPR007861">
    <property type="entry name" value="DNA_mismatch_repair_MutS_clamp"/>
</dbReference>
<comment type="function">
    <text evidence="8 9">This protein is involved in the repair of mismatches in DNA. It is possible that it carries out the mismatch recognition step. This protein has a weak ATPase activity.</text>
</comment>
<dbReference type="FunFam" id="3.40.1170.10:FF:000001">
    <property type="entry name" value="DNA mismatch repair protein MutS"/>
    <property type="match status" value="1"/>
</dbReference>
<keyword evidence="5 9" id="KW-0067">ATP-binding</keyword>
<dbReference type="PANTHER" id="PTHR11361">
    <property type="entry name" value="DNA MISMATCH REPAIR PROTEIN MUTS FAMILY MEMBER"/>
    <property type="match status" value="1"/>
</dbReference>
<accession>A0A7L9RSM5</accession>
<dbReference type="SUPFAM" id="SSF52540">
    <property type="entry name" value="P-loop containing nucleoside triphosphate hydrolases"/>
    <property type="match status" value="1"/>
</dbReference>
<keyword evidence="6 9" id="KW-0238">DNA-binding</keyword>
<dbReference type="Gene3D" id="3.30.420.110">
    <property type="entry name" value="MutS, connector domain"/>
    <property type="match status" value="1"/>
</dbReference>
<keyword evidence="13" id="KW-1185">Reference proteome</keyword>
<dbReference type="SUPFAM" id="SSF48334">
    <property type="entry name" value="DNA repair protein MutS, domain III"/>
    <property type="match status" value="1"/>
</dbReference>
<evidence type="ECO:0000256" key="1">
    <source>
        <dbReference type="ARBA" id="ARBA00006271"/>
    </source>
</evidence>